<dbReference type="InterPro" id="IPR050280">
    <property type="entry name" value="OMP_Chaperone_SurA"/>
</dbReference>
<keyword evidence="2 7" id="KW-0677">Repeat</keyword>
<dbReference type="Gene3D" id="3.10.50.40">
    <property type="match status" value="2"/>
</dbReference>
<keyword evidence="3 7" id="KW-0574">Periplasm</keyword>
<dbReference type="Pfam" id="PF00639">
    <property type="entry name" value="Rotamase"/>
    <property type="match status" value="2"/>
</dbReference>
<dbReference type="SUPFAM" id="SSF109998">
    <property type="entry name" value="Triger factor/SurA peptide-binding domain-like"/>
    <property type="match status" value="1"/>
</dbReference>
<dbReference type="InterPro" id="IPR027304">
    <property type="entry name" value="Trigger_fact/SurA_dom_sf"/>
</dbReference>
<dbReference type="EMBL" id="FR687359">
    <property type="protein sequence ID" value="CBW76035.1"/>
    <property type="molecule type" value="Genomic_DNA"/>
</dbReference>
<evidence type="ECO:0000256" key="2">
    <source>
        <dbReference type="ARBA" id="ARBA00022737"/>
    </source>
</evidence>
<organism evidence="9 10">
    <name type="scientific">Mycetohabitans rhizoxinica (strain DSM 19002 / CIP 109453 / HKI 454)</name>
    <name type="common">Paraburkholderia rhizoxinica</name>
    <dbReference type="NCBI Taxonomy" id="882378"/>
    <lineage>
        <taxon>Bacteria</taxon>
        <taxon>Pseudomonadati</taxon>
        <taxon>Pseudomonadota</taxon>
        <taxon>Betaproteobacteria</taxon>
        <taxon>Burkholderiales</taxon>
        <taxon>Burkholderiaceae</taxon>
        <taxon>Mycetohabitans</taxon>
    </lineage>
</organism>
<gene>
    <name evidence="7" type="primary">surA</name>
    <name evidence="9" type="ordered locus">RBRH_02053</name>
</gene>
<comment type="subcellular location">
    <subcellularLocation>
        <location evidence="7">Periplasm</location>
    </subcellularLocation>
    <text evidence="7">Is capable of associating with the outer membrane.</text>
</comment>
<dbReference type="GO" id="GO:0051082">
    <property type="term" value="F:unfolded protein binding"/>
    <property type="evidence" value="ECO:0007669"/>
    <property type="project" value="UniProtKB-UniRule"/>
</dbReference>
<dbReference type="PANTHER" id="PTHR47637">
    <property type="entry name" value="CHAPERONE SURA"/>
    <property type="match status" value="1"/>
</dbReference>
<dbReference type="GO" id="GO:0042277">
    <property type="term" value="F:peptide binding"/>
    <property type="evidence" value="ECO:0007669"/>
    <property type="project" value="InterPro"/>
</dbReference>
<dbReference type="EC" id="5.2.1.8" evidence="7"/>
<dbReference type="AlphaFoldDB" id="E5ALL4"/>
<dbReference type="Gene3D" id="1.10.4030.10">
    <property type="entry name" value="Porin chaperone SurA, peptide-binding domain"/>
    <property type="match status" value="1"/>
</dbReference>
<keyword evidence="6 7" id="KW-0413">Isomerase</keyword>
<name>E5ALL4_MYCRK</name>
<dbReference type="GO" id="GO:0030288">
    <property type="term" value="C:outer membrane-bounded periplasmic space"/>
    <property type="evidence" value="ECO:0007669"/>
    <property type="project" value="InterPro"/>
</dbReference>
<dbReference type="InterPro" id="IPR023034">
    <property type="entry name" value="PPIase_SurA"/>
</dbReference>
<dbReference type="KEGG" id="brh:RBRH_02053"/>
<dbReference type="eggNOG" id="COG0760">
    <property type="taxonomic scope" value="Bacteria"/>
</dbReference>
<dbReference type="HAMAP" id="MF_01183">
    <property type="entry name" value="Chaperone_SurA"/>
    <property type="match status" value="1"/>
</dbReference>
<evidence type="ECO:0000256" key="1">
    <source>
        <dbReference type="ARBA" id="ARBA00022729"/>
    </source>
</evidence>
<evidence type="ECO:0000256" key="5">
    <source>
        <dbReference type="ARBA" id="ARBA00023186"/>
    </source>
</evidence>
<dbReference type="STRING" id="882378.RBRH_02053"/>
<dbReference type="InterPro" id="IPR015391">
    <property type="entry name" value="SurA_N"/>
</dbReference>
<keyword evidence="5 7" id="KW-0143">Chaperone</keyword>
<accession>E5ALL4</accession>
<reference evidence="9 10" key="1">
    <citation type="journal article" date="2011" name="J. Bacteriol.">
        <title>Complete genome sequence of Burkholderia rhizoxinica, an endosymbiont of Rhizopus microsporus.</title>
        <authorList>
            <person name="Lackner G."/>
            <person name="Moebius N."/>
            <person name="Partida-Martinez L."/>
            <person name="Hertweck C."/>
        </authorList>
    </citation>
    <scope>NUCLEOTIDE SEQUENCE [LARGE SCALE GENOMIC DNA]</scope>
    <source>
        <strain evidence="10">DSM 19002 / CIP 109453 / HKI 454</strain>
    </source>
</reference>
<dbReference type="InterPro" id="IPR000297">
    <property type="entry name" value="PPIase_PpiC"/>
</dbReference>
<comment type="function">
    <text evidence="7">Chaperone involved in the correct folding and assembly of outer membrane proteins. Recognizes specific patterns of aromatic residues and the orientation of their side chains, which are found more frequently in integral outer membrane proteins. May act in both early periplasmic and late outer membrane-associated steps of protein maturation.</text>
</comment>
<keyword evidence="1 7" id="KW-0732">Signal</keyword>
<comment type="domain">
    <text evidence="7">The PPIase activity resides only in the second parvulin domain. The N-terminal region and the C-terminal tail are necessary and sufficient for the chaperone activity of SurA. The PPIase activity is dispensable for SurA to function as a chaperone. The N-terminal region and the C-terminal tail are also required for porin recognition.</text>
</comment>
<evidence type="ECO:0000256" key="6">
    <source>
        <dbReference type="ARBA" id="ARBA00023235"/>
    </source>
</evidence>
<dbReference type="GO" id="GO:0050821">
    <property type="term" value="P:protein stabilization"/>
    <property type="evidence" value="ECO:0007669"/>
    <property type="project" value="InterPro"/>
</dbReference>
<dbReference type="Pfam" id="PF09312">
    <property type="entry name" value="SurA_N"/>
    <property type="match status" value="1"/>
</dbReference>
<protein>
    <recommendedName>
        <fullName evidence="7">Chaperone SurA</fullName>
    </recommendedName>
    <alternativeName>
        <fullName evidence="7">Peptidyl-prolyl cis-trans isomerase SurA</fullName>
        <shortName evidence="7">PPIase SurA</shortName>
        <ecNumber evidence="7">5.2.1.8</ecNumber>
    </alternativeName>
    <alternativeName>
        <fullName evidence="7">Rotamase SurA</fullName>
    </alternativeName>
</protein>
<dbReference type="GO" id="GO:0003755">
    <property type="term" value="F:peptidyl-prolyl cis-trans isomerase activity"/>
    <property type="evidence" value="ECO:0007669"/>
    <property type="project" value="UniProtKB-UniRule"/>
</dbReference>
<feature type="domain" description="PpiC" evidence="8">
    <location>
        <begin position="249"/>
        <end position="351"/>
    </location>
</feature>
<dbReference type="PANTHER" id="PTHR47637:SF1">
    <property type="entry name" value="CHAPERONE SURA"/>
    <property type="match status" value="1"/>
</dbReference>
<dbReference type="InterPro" id="IPR046357">
    <property type="entry name" value="PPIase_dom_sf"/>
</dbReference>
<evidence type="ECO:0000256" key="7">
    <source>
        <dbReference type="HAMAP-Rule" id="MF_01183"/>
    </source>
</evidence>
<evidence type="ECO:0000259" key="8">
    <source>
        <dbReference type="PROSITE" id="PS50198"/>
    </source>
</evidence>
<comment type="catalytic activity">
    <reaction evidence="7">
        <text>[protein]-peptidylproline (omega=180) = [protein]-peptidylproline (omega=0)</text>
        <dbReference type="Rhea" id="RHEA:16237"/>
        <dbReference type="Rhea" id="RHEA-COMP:10747"/>
        <dbReference type="Rhea" id="RHEA-COMP:10748"/>
        <dbReference type="ChEBI" id="CHEBI:83833"/>
        <dbReference type="ChEBI" id="CHEBI:83834"/>
        <dbReference type="EC" id="5.2.1.8"/>
    </reaction>
</comment>
<evidence type="ECO:0000256" key="3">
    <source>
        <dbReference type="ARBA" id="ARBA00022764"/>
    </source>
</evidence>
<keyword evidence="4 7" id="KW-0697">Rotamase</keyword>
<evidence type="ECO:0000313" key="9">
    <source>
        <dbReference type="EMBL" id="CBW76035.1"/>
    </source>
</evidence>
<dbReference type="SUPFAM" id="SSF54534">
    <property type="entry name" value="FKBP-like"/>
    <property type="match status" value="2"/>
</dbReference>
<feature type="domain" description="PpiC" evidence="8">
    <location>
        <begin position="365"/>
        <end position="463"/>
    </location>
</feature>
<sequence>MRRSTMGWGRNSARACRVTSRCRHCLHRRPGSPTINETMSVGGGRCPARAGFYLNGVIVGMMKTIRSALLQCVLALSALGALAPLNGAHAQALLSHQAGQEVDRIVAVVNNDVITRRELDLRMGLITRRLQQQGAPLPSPDQLQLQVLNQMVLERIQLQRAKEDGIVVDDATLQHTLARLAQANNMSLDMYRARLEAEGVPWSVFSADARNELLLSKLREKEVDSRITVSDAEVANYIASQRGPMQRVQQDLRFEHILIKAALNAPQTEIEAARQKASELLKRALASENFARLAKDNSQAPDASKGGDLGFRSTSALPEAMTQAASQLRPGQVNPEVLRTPEGFEIVRLVDRRVSSGMGSEAPRLVQTHARHILIRIGEGQPEPAARQKLVELREQIEAGGDFANFAHTYSQDGSASQGGDLGWISPGETVPEFERAMNNLKDGEISQPIRTEYGYHLIQVMGRREAQGSVAQQQEIARQAIGQRKAEQAYADWLRQLRDSAYVQYKLDGPA</sequence>
<dbReference type="Proteomes" id="UP000007437">
    <property type="component" value="Chromosome"/>
</dbReference>
<dbReference type="GO" id="GO:0043165">
    <property type="term" value="P:Gram-negative-bacterium-type cell outer membrane assembly"/>
    <property type="evidence" value="ECO:0007669"/>
    <property type="project" value="InterPro"/>
</dbReference>
<evidence type="ECO:0000256" key="4">
    <source>
        <dbReference type="ARBA" id="ARBA00023110"/>
    </source>
</evidence>
<dbReference type="PROSITE" id="PS50198">
    <property type="entry name" value="PPIC_PPIASE_2"/>
    <property type="match status" value="2"/>
</dbReference>
<proteinExistence type="inferred from homology"/>
<evidence type="ECO:0000313" key="10">
    <source>
        <dbReference type="Proteomes" id="UP000007437"/>
    </source>
</evidence>
<dbReference type="HOGENOM" id="CLU_034646_11_0_4"/>
<dbReference type="GO" id="GO:0006457">
    <property type="term" value="P:protein folding"/>
    <property type="evidence" value="ECO:0007669"/>
    <property type="project" value="UniProtKB-UniRule"/>
</dbReference>